<reference evidence="1 2" key="1">
    <citation type="submission" date="2017-09" db="EMBL/GenBank/DDBJ databases">
        <title>Large-scale bioinformatics analysis of Bacillus genomes uncovers conserved roles of natural products in bacterial physiology.</title>
        <authorList>
            <consortium name="Agbiome Team Llc"/>
            <person name="Bleich R.M."/>
            <person name="Grubbs K.J."/>
            <person name="Santa Maria K.C."/>
            <person name="Allen S.E."/>
            <person name="Farag S."/>
            <person name="Shank E.A."/>
            <person name="Bowers A."/>
        </authorList>
    </citation>
    <scope>NUCLEOTIDE SEQUENCE [LARGE SCALE GENOMIC DNA]</scope>
    <source>
        <strain evidence="1 2">AFS002368</strain>
    </source>
</reference>
<dbReference type="Proteomes" id="UP000220900">
    <property type="component" value="Unassembled WGS sequence"/>
</dbReference>
<evidence type="ECO:0000313" key="1">
    <source>
        <dbReference type="EMBL" id="PES96640.1"/>
    </source>
</evidence>
<dbReference type="RefSeq" id="WP_098267505.1">
    <property type="nucleotide sequence ID" value="NZ_JAVIVZ010000001.1"/>
</dbReference>
<proteinExistence type="predicted"/>
<sequence length="169" mass="18486">MYLNSVRNFIPCAFPVSEPIFIPQSGFRAINREFEQSVGPADLTSISYPNEIFDLNDEYNPITSTFTPKQDGVYLIIASIGFFPNVPASYSARIFITINGEAVVADNDFLSEELEIVNLVSVSTIIKLDAGSNVQVIAQATADGKTVPEPLLGTVDFMHFEAARFPSPT</sequence>
<evidence type="ECO:0008006" key="3">
    <source>
        <dbReference type="Google" id="ProtNLM"/>
    </source>
</evidence>
<organism evidence="1 2">
    <name type="scientific">Bacillus cereus</name>
    <dbReference type="NCBI Taxonomy" id="1396"/>
    <lineage>
        <taxon>Bacteria</taxon>
        <taxon>Bacillati</taxon>
        <taxon>Bacillota</taxon>
        <taxon>Bacilli</taxon>
        <taxon>Bacillales</taxon>
        <taxon>Bacillaceae</taxon>
        <taxon>Bacillus</taxon>
        <taxon>Bacillus cereus group</taxon>
    </lineage>
</organism>
<gene>
    <name evidence="1" type="ORF">CN491_08685</name>
</gene>
<dbReference type="Gene3D" id="2.60.120.40">
    <property type="match status" value="1"/>
</dbReference>
<dbReference type="AlphaFoldDB" id="A0A2A8LT25"/>
<accession>A0A2A8LT25</accession>
<comment type="caution">
    <text evidence="1">The sequence shown here is derived from an EMBL/GenBank/DDBJ whole genome shotgun (WGS) entry which is preliminary data.</text>
</comment>
<protein>
    <recommendedName>
        <fullName evidence="3">C1q domain-containing protein</fullName>
    </recommendedName>
</protein>
<dbReference type="EMBL" id="NTZF01000007">
    <property type="protein sequence ID" value="PES96640.1"/>
    <property type="molecule type" value="Genomic_DNA"/>
</dbReference>
<name>A0A2A8LT25_BACCE</name>
<dbReference type="SUPFAM" id="SSF49842">
    <property type="entry name" value="TNF-like"/>
    <property type="match status" value="1"/>
</dbReference>
<dbReference type="InterPro" id="IPR008983">
    <property type="entry name" value="Tumour_necrosis_fac-like_dom"/>
</dbReference>
<evidence type="ECO:0000313" key="2">
    <source>
        <dbReference type="Proteomes" id="UP000220900"/>
    </source>
</evidence>